<evidence type="ECO:0000313" key="2">
    <source>
        <dbReference type="Proteomes" id="UP000095287"/>
    </source>
</evidence>
<sequence>MSSRLQPPFAVQKWIVSEGSDAKLQRMPGALITGFARWNMSVGRDTQHALLVALSIRRKKMTVPDGRPLACGGAQPDSGVQG</sequence>
<name>A0A1I7YEB2_9BILA</name>
<proteinExistence type="predicted"/>
<dbReference type="Proteomes" id="UP000095287">
    <property type="component" value="Unplaced"/>
</dbReference>
<feature type="region of interest" description="Disordered" evidence="1">
    <location>
        <begin position="63"/>
        <end position="82"/>
    </location>
</feature>
<evidence type="ECO:0000313" key="3">
    <source>
        <dbReference type="WBParaSite" id="L893_g15267.t1"/>
    </source>
</evidence>
<accession>A0A1I7YEB2</accession>
<protein>
    <submittedName>
        <fullName evidence="3">LSDAT_euk domain-containing protein</fullName>
    </submittedName>
</protein>
<keyword evidence="2" id="KW-1185">Reference proteome</keyword>
<evidence type="ECO:0000256" key="1">
    <source>
        <dbReference type="SAM" id="MobiDB-lite"/>
    </source>
</evidence>
<reference evidence="3" key="1">
    <citation type="submission" date="2016-11" db="UniProtKB">
        <authorList>
            <consortium name="WormBaseParasite"/>
        </authorList>
    </citation>
    <scope>IDENTIFICATION</scope>
</reference>
<dbReference type="WBParaSite" id="L893_g15267.t1">
    <property type="protein sequence ID" value="L893_g15267.t1"/>
    <property type="gene ID" value="L893_g15267"/>
</dbReference>
<organism evidence="2 3">
    <name type="scientific">Steinernema glaseri</name>
    <dbReference type="NCBI Taxonomy" id="37863"/>
    <lineage>
        <taxon>Eukaryota</taxon>
        <taxon>Metazoa</taxon>
        <taxon>Ecdysozoa</taxon>
        <taxon>Nematoda</taxon>
        <taxon>Chromadorea</taxon>
        <taxon>Rhabditida</taxon>
        <taxon>Tylenchina</taxon>
        <taxon>Panagrolaimomorpha</taxon>
        <taxon>Strongyloidoidea</taxon>
        <taxon>Steinernematidae</taxon>
        <taxon>Steinernema</taxon>
    </lineage>
</organism>
<dbReference type="AlphaFoldDB" id="A0A1I7YEB2"/>